<feature type="compositionally biased region" description="Low complexity" evidence="2">
    <location>
        <begin position="127"/>
        <end position="148"/>
    </location>
</feature>
<feature type="region of interest" description="Disordered" evidence="2">
    <location>
        <begin position="72"/>
        <end position="100"/>
    </location>
</feature>
<evidence type="ECO:0000256" key="1">
    <source>
        <dbReference type="SAM" id="Coils"/>
    </source>
</evidence>
<proteinExistence type="predicted"/>
<name>A0A8T0ICG8_CERPU</name>
<reference evidence="3" key="1">
    <citation type="submission" date="2020-06" db="EMBL/GenBank/DDBJ databases">
        <title>WGS assembly of Ceratodon purpureus strain R40.</title>
        <authorList>
            <person name="Carey S.B."/>
            <person name="Jenkins J."/>
            <person name="Shu S."/>
            <person name="Lovell J.T."/>
            <person name="Sreedasyam A."/>
            <person name="Maumus F."/>
            <person name="Tiley G.P."/>
            <person name="Fernandez-Pozo N."/>
            <person name="Barry K."/>
            <person name="Chen C."/>
            <person name="Wang M."/>
            <person name="Lipzen A."/>
            <person name="Daum C."/>
            <person name="Saski C.A."/>
            <person name="Payton A.C."/>
            <person name="Mcbreen J.C."/>
            <person name="Conrad R.E."/>
            <person name="Kollar L.M."/>
            <person name="Olsson S."/>
            <person name="Huttunen S."/>
            <person name="Landis J.B."/>
            <person name="Wickett N.J."/>
            <person name="Johnson M.G."/>
            <person name="Rensing S.A."/>
            <person name="Grimwood J."/>
            <person name="Schmutz J."/>
            <person name="Mcdaniel S.F."/>
        </authorList>
    </citation>
    <scope>NUCLEOTIDE SEQUENCE</scope>
    <source>
        <strain evidence="3">R40</strain>
    </source>
</reference>
<dbReference type="EMBL" id="CM026424">
    <property type="protein sequence ID" value="KAG0581092.1"/>
    <property type="molecule type" value="Genomic_DNA"/>
</dbReference>
<dbReference type="AlphaFoldDB" id="A0A8T0ICG8"/>
<evidence type="ECO:0000256" key="2">
    <source>
        <dbReference type="SAM" id="MobiDB-lite"/>
    </source>
</evidence>
<keyword evidence="4" id="KW-1185">Reference proteome</keyword>
<keyword evidence="1" id="KW-0175">Coiled coil</keyword>
<dbReference type="Proteomes" id="UP000822688">
    <property type="component" value="Chromosome 4"/>
</dbReference>
<protein>
    <submittedName>
        <fullName evidence="3">Uncharacterized protein</fullName>
    </submittedName>
</protein>
<feature type="compositionally biased region" description="Basic and acidic residues" evidence="2">
    <location>
        <begin position="72"/>
        <end position="85"/>
    </location>
</feature>
<evidence type="ECO:0000313" key="4">
    <source>
        <dbReference type="Proteomes" id="UP000822688"/>
    </source>
</evidence>
<accession>A0A8T0ICG8</accession>
<sequence>MTMNSGEDSPENIAIDDGVLSNRDLLNQLYAVAVGIRDFLVLGARLELTQLVVEVKDELRLVNAKNFAFDDTTKSKGKESSERKLTIPRKAPAKAKDGPILLEETGERDNLLFSDAYLEKKFTLSKFSGSPGKRSKSSSQSSPCSTGGIAKPARKEARQREVGVNLGEKVAPKKKARVSGKTSVKQMLRALSLEKRMLPAAAVADVEAAKKQHEAARTEMTELLDEIRDLAYENYSDLPVEITESWIAAHAKQLRNSFDLQCTVLRHALIGSLSSSKVSP</sequence>
<evidence type="ECO:0000313" key="3">
    <source>
        <dbReference type="EMBL" id="KAG0581092.1"/>
    </source>
</evidence>
<gene>
    <name evidence="3" type="ORF">KC19_4G224300</name>
</gene>
<feature type="coiled-coil region" evidence="1">
    <location>
        <begin position="206"/>
        <end position="233"/>
    </location>
</feature>
<comment type="caution">
    <text evidence="3">The sequence shown here is derived from an EMBL/GenBank/DDBJ whole genome shotgun (WGS) entry which is preliminary data.</text>
</comment>
<feature type="region of interest" description="Disordered" evidence="2">
    <location>
        <begin position="127"/>
        <end position="162"/>
    </location>
</feature>
<organism evidence="3 4">
    <name type="scientific">Ceratodon purpureus</name>
    <name type="common">Fire moss</name>
    <name type="synonym">Dicranum purpureum</name>
    <dbReference type="NCBI Taxonomy" id="3225"/>
    <lineage>
        <taxon>Eukaryota</taxon>
        <taxon>Viridiplantae</taxon>
        <taxon>Streptophyta</taxon>
        <taxon>Embryophyta</taxon>
        <taxon>Bryophyta</taxon>
        <taxon>Bryophytina</taxon>
        <taxon>Bryopsida</taxon>
        <taxon>Dicranidae</taxon>
        <taxon>Pseudoditrichales</taxon>
        <taxon>Ditrichaceae</taxon>
        <taxon>Ceratodon</taxon>
    </lineage>
</organism>